<gene>
    <name evidence="2" type="ORF">DWX94_01030</name>
</gene>
<feature type="transmembrane region" description="Helical" evidence="1">
    <location>
        <begin position="20"/>
        <end position="39"/>
    </location>
</feature>
<dbReference type="Pfam" id="PF12666">
    <property type="entry name" value="PrgI"/>
    <property type="match status" value="1"/>
</dbReference>
<comment type="caution">
    <text evidence="2">The sequence shown here is derived from an EMBL/GenBank/DDBJ whole genome shotgun (WGS) entry which is preliminary data.</text>
</comment>
<sequence length="134" mass="15270">MEVQISQDIRKYKTKDIGNFSFKEAGFVAVGLAAAFLTYKLAGDVSIAFIPLAIVLIIGFFKPHGMTVFQYIRTVGREKILMPKTLIWETDFEYNVDEFEKLYGKNIRIPTEWSVIQTGTVEKISKQDLARLAK</sequence>
<protein>
    <submittedName>
        <fullName evidence="2">PrgI family protein</fullName>
    </submittedName>
</protein>
<keyword evidence="1" id="KW-0812">Transmembrane</keyword>
<dbReference type="Proteomes" id="UP000283295">
    <property type="component" value="Unassembled WGS sequence"/>
</dbReference>
<reference evidence="2 3" key="1">
    <citation type="submission" date="2018-08" db="EMBL/GenBank/DDBJ databases">
        <title>A genome reference for cultivated species of the human gut microbiota.</title>
        <authorList>
            <person name="Zou Y."/>
            <person name="Xue W."/>
            <person name="Luo G."/>
        </authorList>
    </citation>
    <scope>NUCLEOTIDE SEQUENCE [LARGE SCALE GENOMIC DNA]</scope>
    <source>
        <strain evidence="2 3">AF22-21</strain>
    </source>
</reference>
<accession>A0A412IW89</accession>
<keyword evidence="1" id="KW-0472">Membrane</keyword>
<evidence type="ECO:0000313" key="3">
    <source>
        <dbReference type="Proteomes" id="UP000283295"/>
    </source>
</evidence>
<proteinExistence type="predicted"/>
<name>A0A412IW89_9FIRM</name>
<feature type="transmembrane region" description="Helical" evidence="1">
    <location>
        <begin position="45"/>
        <end position="61"/>
    </location>
</feature>
<dbReference type="EMBL" id="QRVK01000001">
    <property type="protein sequence ID" value="RGS44405.1"/>
    <property type="molecule type" value="Genomic_DNA"/>
</dbReference>
<dbReference type="AlphaFoldDB" id="A0A412IW89"/>
<evidence type="ECO:0000256" key="1">
    <source>
        <dbReference type="SAM" id="Phobius"/>
    </source>
</evidence>
<evidence type="ECO:0000313" key="2">
    <source>
        <dbReference type="EMBL" id="RGS44405.1"/>
    </source>
</evidence>
<dbReference type="InterPro" id="IPR024414">
    <property type="entry name" value="Uncharacterised_PrgI"/>
</dbReference>
<organism evidence="2 3">
    <name type="scientific">Coprococcus eutactus</name>
    <dbReference type="NCBI Taxonomy" id="33043"/>
    <lineage>
        <taxon>Bacteria</taxon>
        <taxon>Bacillati</taxon>
        <taxon>Bacillota</taxon>
        <taxon>Clostridia</taxon>
        <taxon>Lachnospirales</taxon>
        <taxon>Lachnospiraceae</taxon>
        <taxon>Coprococcus</taxon>
    </lineage>
</organism>
<keyword evidence="1" id="KW-1133">Transmembrane helix</keyword>